<dbReference type="GO" id="GO:0005813">
    <property type="term" value="C:centrosome"/>
    <property type="evidence" value="ECO:0007669"/>
    <property type="project" value="UniProtKB-SubCell"/>
</dbReference>
<feature type="compositionally biased region" description="Low complexity" evidence="18">
    <location>
        <begin position="253"/>
        <end position="267"/>
    </location>
</feature>
<feature type="region of interest" description="Disordered" evidence="18">
    <location>
        <begin position="840"/>
        <end position="861"/>
    </location>
</feature>
<evidence type="ECO:0000256" key="4">
    <source>
        <dbReference type="ARBA" id="ARBA00004629"/>
    </source>
</evidence>
<feature type="compositionally biased region" description="Polar residues" evidence="18">
    <location>
        <begin position="1102"/>
        <end position="1117"/>
    </location>
</feature>
<dbReference type="GO" id="GO:0045180">
    <property type="term" value="C:basal cortex"/>
    <property type="evidence" value="ECO:0007669"/>
    <property type="project" value="TreeGrafter"/>
</dbReference>
<evidence type="ECO:0000313" key="21">
    <source>
        <dbReference type="Proteomes" id="UP000574967"/>
    </source>
</evidence>
<dbReference type="GO" id="GO:0007026">
    <property type="term" value="P:negative regulation of microtubule depolymerization"/>
    <property type="evidence" value="ECO:0007669"/>
    <property type="project" value="UniProtKB-ARBA"/>
</dbReference>
<evidence type="ECO:0000259" key="19">
    <source>
        <dbReference type="SMART" id="SM01349"/>
    </source>
</evidence>
<dbReference type="InterPro" id="IPR048491">
    <property type="entry name" value="XMAP215_CLASP_TOG"/>
</dbReference>
<feature type="region of interest" description="Disordered" evidence="18">
    <location>
        <begin position="1101"/>
        <end position="1144"/>
    </location>
</feature>
<name>A0A7K6J7X0_9CORV</name>
<feature type="non-terminal residue" evidence="20">
    <location>
        <position position="1494"/>
    </location>
</feature>
<dbReference type="Pfam" id="PF23271">
    <property type="entry name" value="HEAT_GCN1"/>
    <property type="match status" value="1"/>
</dbReference>
<dbReference type="PANTHER" id="PTHR21567:SF28">
    <property type="entry name" value="CLIP-ASSOCIATING PROTEIN 1"/>
    <property type="match status" value="1"/>
</dbReference>
<keyword evidence="8" id="KW-0132">Cell division</keyword>
<dbReference type="PROSITE" id="PS50077">
    <property type="entry name" value="HEAT_REPEAT"/>
    <property type="match status" value="1"/>
</dbReference>
<comment type="caution">
    <text evidence="20">The sequence shown here is derived from an EMBL/GenBank/DDBJ whole genome shotgun (WGS) entry which is preliminary data.</text>
</comment>
<proteinExistence type="inferred from homology"/>
<evidence type="ECO:0000256" key="18">
    <source>
        <dbReference type="SAM" id="MobiDB-lite"/>
    </source>
</evidence>
<dbReference type="GO" id="GO:0090307">
    <property type="term" value="P:mitotic spindle assembly"/>
    <property type="evidence" value="ECO:0007669"/>
    <property type="project" value="TreeGrafter"/>
</dbReference>
<feature type="domain" description="TOG" evidence="19">
    <location>
        <begin position="319"/>
        <end position="551"/>
    </location>
</feature>
<feature type="compositionally biased region" description="Polar residues" evidence="18">
    <location>
        <begin position="645"/>
        <end position="658"/>
    </location>
</feature>
<dbReference type="InterPro" id="IPR034085">
    <property type="entry name" value="TOG"/>
</dbReference>
<evidence type="ECO:0000256" key="14">
    <source>
        <dbReference type="ARBA" id="ARBA00023212"/>
    </source>
</evidence>
<dbReference type="InterPro" id="IPR016024">
    <property type="entry name" value="ARM-type_fold"/>
</dbReference>
<keyword evidence="10" id="KW-0677">Repeat</keyword>
<evidence type="ECO:0000256" key="5">
    <source>
        <dbReference type="ARBA" id="ARBA00009549"/>
    </source>
</evidence>
<evidence type="ECO:0000256" key="12">
    <source>
        <dbReference type="ARBA" id="ARBA00022838"/>
    </source>
</evidence>
<evidence type="ECO:0000256" key="10">
    <source>
        <dbReference type="ARBA" id="ARBA00022737"/>
    </source>
</evidence>
<dbReference type="PANTHER" id="PTHR21567">
    <property type="entry name" value="CLASP"/>
    <property type="match status" value="1"/>
</dbReference>
<keyword evidence="21" id="KW-1185">Reference proteome</keyword>
<keyword evidence="12" id="KW-0995">Kinetochore</keyword>
<sequence>MEPTMEYCLAQVLQKDVGKRLQVGQELIDYFSDKQKSADLEHDQTMLDKMVDGLATSWVNSSNYKVVLLGIDIISALVSRLQDRFKAQIGTVLPSLLDRLGDSKDSVREQDQTLLLKIMEQAANPQYVWDRMLGGFKHKNFRTREGICLCLIATLNASGAQSLTLSKIVPHICNLLGDPNSQVRDAAINSLVEIYRHVGERVRADLSKKGLPQSRLNVIFTKFDEVQKSGNMVQTSVDKIFDDEDSVDGNRPSSASSSTSSKAPANSRRVAMGTTRRLGSATLGSKSSTAKEGAGAVDEEDFIKAFEDVPTVQIYSSRDLEESINKIREILSDDKHDWEQRVSALKKIRSLLLAGAAEYDNFFQHLRLLDGAFKLSAKDLRSQVVREACITLGHLSSVLGNKFDHGAEAIMPTIFNLIPNSAKVMATSGVVAVRLIIRHTHIPRLIPIITSNCTSKSVAVRRRCFEFLDLLLQEWQTHSLERHISVLAETIKKGIHDADSEARIEARKCYWGFHSHFSREAEHLYHTLESSYQKALQSHLKNSDSIVSLPQSDRSSSSSQESLNRPLSAKRSPTGSTTSRASTVSTKSVSTPGSLQRSRSDVDVNAAASAKSKVTSSGASTPFSSAAALPPGSYASLGRIRTRRQSSGSATSITSTPADTRGRSRAKVVSQSQPGSRSSSPGKLLGSSYGGLSSGTSRVQPVPSSSEKRSKIPRSQGCSRETSPNRIGLARSSRIPRPSMSQGCSRDTSRESSRDTSPARGFPPLASRRHSRSTSALSTADSVGQSDRFGLGQPGRMPASVNAMRVLSTSTDLEAAVADALLLGDSRSKKKPVRRRYEPYGMYSDDDANSDASSACSERSYGSRNGGIPHYLRQTEDVAEVLNHCASSNWSERKEGLIGLQNLLKSQRTLSRVELKRLCEIFTRMFADPHSKVFSMFLETLVDFIIIHKDDLQDWLFVLLTQLLKKMGADLLGSVQAKVQKALDVTRDSFPFDQQFNILMRFIVDQTQTPNLKVKVAILKYIESLARQMDPTDFVNSSETRLAVSRIITWTTEPKSSDVRKAAQIVLISLFELNTPEFTMLLGALPKTFQDGATKLLHNHLKNSSNTSVGSPSNTLGRTPSRHSSSRTSPLTSPTNCSHGGLSPSMLDYDTENLNSDEIYSSLRGVTEAIEKFSFRSQEDLNEPIKRDGKKDCDIVSRDGGLALPTGDVRGSRPRAREYNPYPYADTINTYDKTALKEAVFDDDMDQLRDEVPIDHSDLVADLLKELSNHNERVEERKGALLELLKITREDNLGVWEEHFKTILLLLLETLGDKDHSIRALALRVLREILRNQPARFKNYAELTIMKTLEAHKDSHKEVVRAAEEAASTLASSIHPEQCIKVLCPIIQTADYPINLAAIKMQTKVIERISKESLHQLLPDIIPGLLQGYDNTESSVRKASVFCLVAIYSVIGEELKPHLAQLTGSKMKLLNLYIKRAQTTNSNSSSSSDVSTHS</sequence>
<keyword evidence="16" id="KW-0137">Centromere</keyword>
<dbReference type="GO" id="GO:0051301">
    <property type="term" value="P:cell division"/>
    <property type="evidence" value="ECO:0007669"/>
    <property type="project" value="UniProtKB-KW"/>
</dbReference>
<dbReference type="Pfam" id="PF21040">
    <property type="entry name" value="CEP104-like_TOG"/>
    <property type="match status" value="1"/>
</dbReference>
<feature type="compositionally biased region" description="Low complexity" evidence="18">
    <location>
        <begin position="668"/>
        <end position="687"/>
    </location>
</feature>
<feature type="region of interest" description="Disordered" evidence="18">
    <location>
        <begin position="240"/>
        <end position="292"/>
    </location>
</feature>
<keyword evidence="15" id="KW-0131">Cell cycle</keyword>
<evidence type="ECO:0000256" key="1">
    <source>
        <dbReference type="ARBA" id="ARBA00004186"/>
    </source>
</evidence>
<protein>
    <submittedName>
        <fullName evidence="20">CLAP1 protein</fullName>
    </submittedName>
</protein>
<dbReference type="Pfam" id="PF21041">
    <property type="entry name" value="XMAP215_CLASP_TOG"/>
    <property type="match status" value="1"/>
</dbReference>
<dbReference type="SMART" id="SM01349">
    <property type="entry name" value="TOG"/>
    <property type="match status" value="4"/>
</dbReference>
<evidence type="ECO:0000256" key="15">
    <source>
        <dbReference type="ARBA" id="ARBA00023306"/>
    </source>
</evidence>
<feature type="compositionally biased region" description="Polar residues" evidence="18">
    <location>
        <begin position="571"/>
        <end position="597"/>
    </location>
</feature>
<dbReference type="SUPFAM" id="SSF48371">
    <property type="entry name" value="ARM repeat"/>
    <property type="match status" value="2"/>
</dbReference>
<evidence type="ECO:0000256" key="3">
    <source>
        <dbReference type="ARBA" id="ARBA00004601"/>
    </source>
</evidence>
<evidence type="ECO:0000256" key="16">
    <source>
        <dbReference type="ARBA" id="ARBA00023328"/>
    </source>
</evidence>
<feature type="repeat" description="HEAT" evidence="17">
    <location>
        <begin position="168"/>
        <end position="206"/>
    </location>
</feature>
<dbReference type="InterPro" id="IPR057546">
    <property type="entry name" value="HEAT_GCN1"/>
</dbReference>
<dbReference type="GO" id="GO:0000776">
    <property type="term" value="C:kinetochore"/>
    <property type="evidence" value="ECO:0007669"/>
    <property type="project" value="UniProtKB-KW"/>
</dbReference>
<dbReference type="InterPro" id="IPR021133">
    <property type="entry name" value="HEAT_type_2"/>
</dbReference>
<organism evidence="20 21">
    <name type="scientific">Machaerirhynchus nigripectus</name>
    <dbReference type="NCBI Taxonomy" id="1160894"/>
    <lineage>
        <taxon>Eukaryota</taxon>
        <taxon>Metazoa</taxon>
        <taxon>Chordata</taxon>
        <taxon>Craniata</taxon>
        <taxon>Vertebrata</taxon>
        <taxon>Euteleostomi</taxon>
        <taxon>Archelosauria</taxon>
        <taxon>Archosauria</taxon>
        <taxon>Dinosauria</taxon>
        <taxon>Saurischia</taxon>
        <taxon>Theropoda</taxon>
        <taxon>Coelurosauria</taxon>
        <taxon>Aves</taxon>
        <taxon>Neognathae</taxon>
        <taxon>Neoaves</taxon>
        <taxon>Telluraves</taxon>
        <taxon>Australaves</taxon>
        <taxon>Passeriformes</taxon>
        <taxon>Corvoidea</taxon>
        <taxon>Dicruridae</taxon>
        <taxon>Machaerirhynchus</taxon>
    </lineage>
</organism>
<evidence type="ECO:0000256" key="7">
    <source>
        <dbReference type="ARBA" id="ARBA00022490"/>
    </source>
</evidence>
<dbReference type="Proteomes" id="UP000574967">
    <property type="component" value="Unassembled WGS sequence"/>
</dbReference>
<dbReference type="InterPro" id="IPR024395">
    <property type="entry name" value="CLASP_N_dom"/>
</dbReference>
<evidence type="ECO:0000256" key="11">
    <source>
        <dbReference type="ARBA" id="ARBA00022776"/>
    </source>
</evidence>
<keyword evidence="9" id="KW-0493">Microtubule</keyword>
<dbReference type="GO" id="GO:0072686">
    <property type="term" value="C:mitotic spindle"/>
    <property type="evidence" value="ECO:0007669"/>
    <property type="project" value="TreeGrafter"/>
</dbReference>
<dbReference type="GO" id="GO:0005794">
    <property type="term" value="C:Golgi apparatus"/>
    <property type="evidence" value="ECO:0007669"/>
    <property type="project" value="UniProtKB-SubCell"/>
</dbReference>
<keyword evidence="13" id="KW-0333">Golgi apparatus</keyword>
<dbReference type="FunFam" id="1.25.10.10:FF:000005">
    <property type="entry name" value="CLIP-associating protein 1 isoform 2"/>
    <property type="match status" value="1"/>
</dbReference>
<feature type="domain" description="TOG" evidence="19">
    <location>
        <begin position="1"/>
        <end position="232"/>
    </location>
</feature>
<evidence type="ECO:0000256" key="17">
    <source>
        <dbReference type="PROSITE-ProRule" id="PRU00103"/>
    </source>
</evidence>
<feature type="compositionally biased region" description="Low complexity" evidence="18">
    <location>
        <begin position="1126"/>
        <end position="1135"/>
    </location>
</feature>
<gene>
    <name evidence="20" type="primary">Clasp1</name>
    <name evidence="20" type="ORF">MACNIG_R07567</name>
</gene>
<dbReference type="FunFam" id="1.25.10.10:FF:000001">
    <property type="entry name" value="CLIP-associating protein 1 isoform 2"/>
    <property type="match status" value="1"/>
</dbReference>
<dbReference type="Gene3D" id="1.25.10.10">
    <property type="entry name" value="Leucine-rich Repeat Variant"/>
    <property type="match status" value="4"/>
</dbReference>
<feature type="non-terminal residue" evidence="20">
    <location>
        <position position="1"/>
    </location>
</feature>
<evidence type="ECO:0000256" key="9">
    <source>
        <dbReference type="ARBA" id="ARBA00022701"/>
    </source>
</evidence>
<feature type="compositionally biased region" description="Low complexity" evidence="18">
    <location>
        <begin position="548"/>
        <end position="567"/>
    </location>
</feature>
<feature type="region of interest" description="Disordered" evidence="18">
    <location>
        <begin position="543"/>
        <end position="798"/>
    </location>
</feature>
<keyword evidence="7" id="KW-0963">Cytoplasm</keyword>
<dbReference type="InterPro" id="IPR011989">
    <property type="entry name" value="ARM-like"/>
</dbReference>
<feature type="compositionally biased region" description="Low complexity" evidence="18">
    <location>
        <begin position="606"/>
        <end position="621"/>
    </location>
</feature>
<dbReference type="GO" id="GO:0005881">
    <property type="term" value="C:cytoplasmic microtubule"/>
    <property type="evidence" value="ECO:0007669"/>
    <property type="project" value="TreeGrafter"/>
</dbReference>
<evidence type="ECO:0000256" key="8">
    <source>
        <dbReference type="ARBA" id="ARBA00022618"/>
    </source>
</evidence>
<dbReference type="GO" id="GO:0030010">
    <property type="term" value="P:establishment of cell polarity"/>
    <property type="evidence" value="ECO:0007669"/>
    <property type="project" value="UniProtKB-ARBA"/>
</dbReference>
<evidence type="ECO:0000256" key="6">
    <source>
        <dbReference type="ARBA" id="ARBA00022454"/>
    </source>
</evidence>
<dbReference type="GO" id="GO:0043515">
    <property type="term" value="F:kinetochore binding"/>
    <property type="evidence" value="ECO:0007669"/>
    <property type="project" value="TreeGrafter"/>
</dbReference>
<keyword evidence="11" id="KW-0498">Mitosis</keyword>
<evidence type="ECO:0000313" key="20">
    <source>
        <dbReference type="EMBL" id="NWV95993.1"/>
    </source>
</evidence>
<comment type="similarity">
    <text evidence="5">Belongs to the CLASP family.</text>
</comment>
<evidence type="ECO:0000256" key="2">
    <source>
        <dbReference type="ARBA" id="ARBA00004300"/>
    </source>
</evidence>
<feature type="domain" description="TOG" evidence="19">
    <location>
        <begin position="1247"/>
        <end position="1483"/>
    </location>
</feature>
<reference evidence="20 21" key="1">
    <citation type="submission" date="2019-09" db="EMBL/GenBank/DDBJ databases">
        <title>Bird 10,000 Genomes (B10K) Project - Family phase.</title>
        <authorList>
            <person name="Zhang G."/>
        </authorList>
    </citation>
    <scope>NUCLEOTIDE SEQUENCE [LARGE SCALE GENOMIC DNA]</scope>
    <source>
        <strain evidence="20">B10K-DU-029-43</strain>
        <tissue evidence="20">Heart</tissue>
    </source>
</reference>
<evidence type="ECO:0000256" key="13">
    <source>
        <dbReference type="ARBA" id="ARBA00023034"/>
    </source>
</evidence>
<keyword evidence="14" id="KW-0206">Cytoskeleton</keyword>
<comment type="subcellular location">
    <subcellularLocation>
        <location evidence="4">Chromosome</location>
        <location evidence="4">Centromere</location>
        <location evidence="4">Kinetochore</location>
    </subcellularLocation>
    <subcellularLocation>
        <location evidence="2">Cytoplasm</location>
        <location evidence="2">Cytoskeleton</location>
        <location evidence="2">Microtubule organizing center</location>
        <location evidence="2">Centrosome</location>
    </subcellularLocation>
    <subcellularLocation>
        <location evidence="1">Cytoplasm</location>
        <location evidence="1">Cytoskeleton</location>
        <location evidence="1">Spindle</location>
    </subcellularLocation>
    <subcellularLocation>
        <location evidence="3">Golgi apparatus</location>
        <location evidence="3">trans-Golgi network</location>
    </subcellularLocation>
</comment>
<dbReference type="FunFam" id="1.25.10.10:FF:000006">
    <property type="entry name" value="CLIP-associating protein 1 isoform 2"/>
    <property type="match status" value="1"/>
</dbReference>
<feature type="compositionally biased region" description="Polar residues" evidence="18">
    <location>
        <begin position="773"/>
        <end position="785"/>
    </location>
</feature>
<dbReference type="FunFam" id="1.25.10.10:FF:000031">
    <property type="entry name" value="CLIP-associating protein 1 isoform 2"/>
    <property type="match status" value="1"/>
</dbReference>
<dbReference type="EMBL" id="VZRQ01007364">
    <property type="protein sequence ID" value="NWV95993.1"/>
    <property type="molecule type" value="Genomic_DNA"/>
</dbReference>
<keyword evidence="6" id="KW-0158">Chromosome</keyword>
<accession>A0A7K6J7X0</accession>
<feature type="domain" description="TOG" evidence="19">
    <location>
        <begin position="870"/>
        <end position="1107"/>
    </location>
</feature>
<dbReference type="GO" id="GO:0040001">
    <property type="term" value="P:establishment of mitotic spindle localization"/>
    <property type="evidence" value="ECO:0007669"/>
    <property type="project" value="TreeGrafter"/>
</dbReference>
<feature type="compositionally biased region" description="Polar residues" evidence="18">
    <location>
        <begin position="716"/>
        <end position="725"/>
    </location>
</feature>
<dbReference type="GO" id="GO:0008017">
    <property type="term" value="F:microtubule binding"/>
    <property type="evidence" value="ECO:0007669"/>
    <property type="project" value="TreeGrafter"/>
</dbReference>
<dbReference type="Pfam" id="PF12348">
    <property type="entry name" value="CLASP_N"/>
    <property type="match status" value="1"/>
</dbReference>
<dbReference type="GO" id="GO:0005876">
    <property type="term" value="C:spindle microtubule"/>
    <property type="evidence" value="ECO:0007669"/>
    <property type="project" value="TreeGrafter"/>
</dbReference>